<reference evidence="3" key="1">
    <citation type="journal article" date="2019" name="Int. J. Syst. Evol. Microbiol.">
        <title>The Global Catalogue of Microorganisms (GCM) 10K type strain sequencing project: providing services to taxonomists for standard genome sequencing and annotation.</title>
        <authorList>
            <consortium name="The Broad Institute Genomics Platform"/>
            <consortium name="The Broad Institute Genome Sequencing Center for Infectious Disease"/>
            <person name="Wu L."/>
            <person name="Ma J."/>
        </authorList>
    </citation>
    <scope>NUCLEOTIDE SEQUENCE [LARGE SCALE GENOMIC DNA]</scope>
    <source>
        <strain evidence="3">ICMP 6774ER</strain>
    </source>
</reference>
<keyword evidence="3" id="KW-1185">Reference proteome</keyword>
<dbReference type="GO" id="GO:0016491">
    <property type="term" value="F:oxidoreductase activity"/>
    <property type="evidence" value="ECO:0007669"/>
    <property type="project" value="UniProtKB-KW"/>
</dbReference>
<dbReference type="NCBIfam" id="TIGR03606">
    <property type="entry name" value="non_repeat_PQQ"/>
    <property type="match status" value="1"/>
</dbReference>
<name>A0ABW4SNL8_9ACTN</name>
<dbReference type="RefSeq" id="WP_379570237.1">
    <property type="nucleotide sequence ID" value="NZ_JBHUFV010000010.1"/>
</dbReference>
<accession>A0ABW4SNL8</accession>
<evidence type="ECO:0000313" key="2">
    <source>
        <dbReference type="EMBL" id="MFD1931147.1"/>
    </source>
</evidence>
<dbReference type="InterPro" id="IPR012938">
    <property type="entry name" value="Glc/Sorbosone_DH"/>
</dbReference>
<dbReference type="SUPFAM" id="SSF50952">
    <property type="entry name" value="Soluble quinoprotein glucose dehydrogenase"/>
    <property type="match status" value="1"/>
</dbReference>
<dbReference type="EMBL" id="JBHUFV010000010">
    <property type="protein sequence ID" value="MFD1931147.1"/>
    <property type="molecule type" value="Genomic_DNA"/>
</dbReference>
<evidence type="ECO:0000313" key="3">
    <source>
        <dbReference type="Proteomes" id="UP001597368"/>
    </source>
</evidence>
<protein>
    <submittedName>
        <fullName evidence="2">Glucose/sorbosone family PQQ-dependent dehydrogenase</fullName>
        <ecNumber evidence="2">1.1.5.-</ecNumber>
    </submittedName>
</protein>
<dbReference type="EC" id="1.1.5.-" evidence="2"/>
<organism evidence="2 3">
    <name type="scientific">Nonomuraea mangrovi</name>
    <dbReference type="NCBI Taxonomy" id="2316207"/>
    <lineage>
        <taxon>Bacteria</taxon>
        <taxon>Bacillati</taxon>
        <taxon>Actinomycetota</taxon>
        <taxon>Actinomycetes</taxon>
        <taxon>Streptosporangiales</taxon>
        <taxon>Streptosporangiaceae</taxon>
        <taxon>Nonomuraea</taxon>
    </lineage>
</organism>
<evidence type="ECO:0000259" key="1">
    <source>
        <dbReference type="Pfam" id="PF07995"/>
    </source>
</evidence>
<comment type="caution">
    <text evidence="2">The sequence shown here is derived from an EMBL/GenBank/DDBJ whole genome shotgun (WGS) entry which is preliminary data.</text>
</comment>
<dbReference type="PANTHER" id="PTHR19328">
    <property type="entry name" value="HEDGEHOG-INTERACTING PROTEIN"/>
    <property type="match status" value="1"/>
</dbReference>
<feature type="domain" description="Glucose/Sorbosone dehydrogenase" evidence="1">
    <location>
        <begin position="40"/>
        <end position="281"/>
    </location>
</feature>
<dbReference type="InterPro" id="IPR011042">
    <property type="entry name" value="6-blade_b-propeller_TolB-like"/>
</dbReference>
<dbReference type="InterPro" id="IPR019893">
    <property type="entry name" value="SndH-like"/>
</dbReference>
<dbReference type="PANTHER" id="PTHR19328:SF13">
    <property type="entry name" value="HIPL1 PROTEIN"/>
    <property type="match status" value="1"/>
</dbReference>
<dbReference type="Gene3D" id="2.120.10.30">
    <property type="entry name" value="TolB, C-terminal domain"/>
    <property type="match status" value="1"/>
</dbReference>
<gene>
    <name evidence="2" type="ORF">ACFSKW_06600</name>
</gene>
<sequence length="447" mass="48132">MDGILQVFAAGATAAAIVVSPVPGSGASPGPEPTVVAAGLKDPYELIMGPDGHLWFTEKSGLKVNRVKPDTGTVSTVLDLSGQAIHSPMGKDGVLGLALHPDFGKGKGTDYVYLSYTYKGRDENKTKLARYTWADGKLADAHDILTELPSSNDHQSARLRYGPDGMLYYTIGDQGNNYETRHCHLNHAQTLPTVDQVAKRDWVTYQGKVLRIAPDGSVPGDNPVINGARSHVYAYGFRNPDGMAFKDGQLFVADQGPSTDDEINKVEAGKNYGWPDIAGYKDDQAYVYGAWAQAPDCASLPYDPNKIPSQVPQTKESAFTKAFQKPLSTYGTTVKTGYNFGLTPTCTDPKSAYMCWPTLAPSSLEVAGDDLVITMLKEGIVYRASSDGQIKDKLYRTVNRYRDTALNPDGKTLYIAVDSAGITRDLRGAPTTNLANTGAILAVPYSG</sequence>
<dbReference type="InterPro" id="IPR011041">
    <property type="entry name" value="Quinoprot_gluc/sorb_DH_b-prop"/>
</dbReference>
<proteinExistence type="predicted"/>
<keyword evidence="2" id="KW-0560">Oxidoreductase</keyword>
<dbReference type="Proteomes" id="UP001597368">
    <property type="component" value="Unassembled WGS sequence"/>
</dbReference>
<dbReference type="Pfam" id="PF07995">
    <property type="entry name" value="GSDH"/>
    <property type="match status" value="1"/>
</dbReference>